<accession>Q2WG43</accession>
<evidence type="ECO:0000313" key="1">
    <source>
        <dbReference type="EMBL" id="BAE53582.1"/>
    </source>
</evidence>
<dbReference type="EMBL" id="AB217841">
    <property type="protein sequence ID" value="BAE53582.1"/>
    <property type="molecule type" value="Genomic_DNA"/>
</dbReference>
<organism evidence="1">
    <name type="scientific">Clostridium botulinum D phage</name>
    <name type="common">Clostridium botulinum D bacteriophage</name>
    <dbReference type="NCBI Taxonomy" id="29342"/>
    <lineage>
        <taxon>Viruses</taxon>
        <taxon>Duplodnaviria</taxon>
        <taxon>Heunggongvirae</taxon>
        <taxon>Uroviricota</taxon>
        <taxon>Caudoviricetes</taxon>
    </lineage>
</organism>
<proteinExistence type="predicted"/>
<name>Q2WG43_CBDP</name>
<sequence>MKMNNNISRFIICYNTNCKYYWECVLLM</sequence>
<reference evidence="1" key="1">
    <citation type="journal article" date="2005" name="Proc. Natl. Acad. Sci. U.S.A.">
        <title>The genome sequence of Clostridium botulinum type C neurotoxin-converting phage and the molecular mechanisms of unstable lysogeny.</title>
        <authorList>
            <person name="Sakaguchi Y."/>
            <person name="Hayashi T."/>
            <person name="Kurokawa K."/>
            <person name="Nakayama K."/>
            <person name="Oshima K."/>
            <person name="Fujinaga Y."/>
            <person name="Ohnishi M."/>
            <person name="Ohtsubo E."/>
            <person name="Hattori M."/>
            <person name="Oguma K."/>
        </authorList>
    </citation>
    <scope>NUCLEOTIDE SEQUENCE</scope>
    <source>
        <strain evidence="1">Ssp. phage</strain>
    </source>
</reference>
<organismHost>
    <name type="scientific">Clostridium botulinum</name>
    <dbReference type="NCBI Taxonomy" id="1491"/>
</organismHost>
<protein>
    <submittedName>
        <fullName evidence="1">Uncharacterized protein</fullName>
    </submittedName>
</protein>